<evidence type="ECO:0000313" key="4">
    <source>
        <dbReference type="Proteomes" id="UP001500831"/>
    </source>
</evidence>
<dbReference type="InterPro" id="IPR038366">
    <property type="entry name" value="Znf_CppX_C4_sf"/>
</dbReference>
<protein>
    <recommendedName>
        <fullName evidence="2">ClpX-type ZB domain-containing protein</fullName>
    </recommendedName>
</protein>
<feature type="domain" description="ClpX-type ZB" evidence="2">
    <location>
        <begin position="1"/>
        <end position="54"/>
    </location>
</feature>
<comment type="caution">
    <text evidence="3">The sequence shown here is derived from an EMBL/GenBank/DDBJ whole genome shotgun (WGS) entry which is preliminary data.</text>
</comment>
<keyword evidence="1" id="KW-0479">Metal-binding</keyword>
<dbReference type="InterPro" id="IPR010603">
    <property type="entry name" value="Znf_CppX_C4"/>
</dbReference>
<dbReference type="Gene3D" id="6.20.220.10">
    <property type="entry name" value="ClpX chaperone, C4-type zinc finger domain"/>
    <property type="match status" value="1"/>
</dbReference>
<feature type="binding site" evidence="1">
    <location>
        <position position="38"/>
    </location>
    <ligand>
        <name>Zn(2+)</name>
        <dbReference type="ChEBI" id="CHEBI:29105"/>
    </ligand>
</feature>
<keyword evidence="1" id="KW-0862">Zinc</keyword>
<dbReference type="Proteomes" id="UP001500831">
    <property type="component" value="Unassembled WGS sequence"/>
</dbReference>
<dbReference type="EMBL" id="BAAAVI010000052">
    <property type="protein sequence ID" value="GAA2893970.1"/>
    <property type="molecule type" value="Genomic_DNA"/>
</dbReference>
<gene>
    <name evidence="3" type="ORF">GCM10010517_58570</name>
</gene>
<dbReference type="PROSITE" id="PS51902">
    <property type="entry name" value="CLPX_ZB"/>
    <property type="match status" value="1"/>
</dbReference>
<evidence type="ECO:0000259" key="2">
    <source>
        <dbReference type="PROSITE" id="PS51902"/>
    </source>
</evidence>
<keyword evidence="1" id="KW-0143">Chaperone</keyword>
<feature type="binding site" evidence="1">
    <location>
        <position position="16"/>
    </location>
    <ligand>
        <name>Zn(2+)</name>
        <dbReference type="ChEBI" id="CHEBI:29105"/>
    </ligand>
</feature>
<accession>A0ABN3W5J1</accession>
<feature type="binding site" evidence="1">
    <location>
        <position position="35"/>
    </location>
    <ligand>
        <name>Zn(2+)</name>
        <dbReference type="ChEBI" id="CHEBI:29105"/>
    </ligand>
</feature>
<organism evidence="3 4">
    <name type="scientific">Streptosporangium fragile</name>
    <dbReference type="NCBI Taxonomy" id="46186"/>
    <lineage>
        <taxon>Bacteria</taxon>
        <taxon>Bacillati</taxon>
        <taxon>Actinomycetota</taxon>
        <taxon>Actinomycetes</taxon>
        <taxon>Streptosporangiales</taxon>
        <taxon>Streptosporangiaceae</taxon>
        <taxon>Streptosporangium</taxon>
    </lineage>
</organism>
<evidence type="ECO:0000256" key="1">
    <source>
        <dbReference type="PROSITE-ProRule" id="PRU01250"/>
    </source>
</evidence>
<dbReference type="SUPFAM" id="SSF57716">
    <property type="entry name" value="Glucocorticoid receptor-like (DNA-binding domain)"/>
    <property type="match status" value="1"/>
</dbReference>
<proteinExistence type="inferred from homology"/>
<dbReference type="SMART" id="SM00994">
    <property type="entry name" value="zf-C4_ClpX"/>
    <property type="match status" value="1"/>
</dbReference>
<dbReference type="InterPro" id="IPR059188">
    <property type="entry name" value="Znf_CLPX-like"/>
</dbReference>
<keyword evidence="4" id="KW-1185">Reference proteome</keyword>
<comment type="similarity">
    <text evidence="1">Belongs to the ClpX chaperone family.</text>
</comment>
<evidence type="ECO:0000313" key="3">
    <source>
        <dbReference type="EMBL" id="GAA2893970.1"/>
    </source>
</evidence>
<feature type="binding site" evidence="1">
    <location>
        <position position="13"/>
    </location>
    <ligand>
        <name>Zn(2+)</name>
        <dbReference type="ChEBI" id="CHEBI:29105"/>
    </ligand>
</feature>
<dbReference type="RefSeq" id="WP_425582057.1">
    <property type="nucleotide sequence ID" value="NZ_BAAAVI010000052.1"/>
</dbReference>
<reference evidence="3 4" key="1">
    <citation type="journal article" date="2019" name="Int. J. Syst. Evol. Microbiol.">
        <title>The Global Catalogue of Microorganisms (GCM) 10K type strain sequencing project: providing services to taxonomists for standard genome sequencing and annotation.</title>
        <authorList>
            <consortium name="The Broad Institute Genomics Platform"/>
            <consortium name="The Broad Institute Genome Sequencing Center for Infectious Disease"/>
            <person name="Wu L."/>
            <person name="Ma J."/>
        </authorList>
    </citation>
    <scope>NUCLEOTIDE SEQUENCE [LARGE SCALE GENOMIC DNA]</scope>
    <source>
        <strain evidence="3 4">JCM 6242</strain>
    </source>
</reference>
<sequence length="63" mass="6880">MPAPSLADQEIYCSFCTKSKTDVDKMIAGAGVHICNECVQLCNIILSTPTEPRRPPRFPGRTA</sequence>
<dbReference type="Pfam" id="PF06689">
    <property type="entry name" value="zf-C4_ClpX"/>
    <property type="match status" value="1"/>
</dbReference>
<name>A0ABN3W5J1_9ACTN</name>